<organism evidence="12 13">
    <name type="scientific">Alkalihalobacillus trypoxylicola</name>
    <dbReference type="NCBI Taxonomy" id="519424"/>
    <lineage>
        <taxon>Bacteria</taxon>
        <taxon>Bacillati</taxon>
        <taxon>Bacillota</taxon>
        <taxon>Bacilli</taxon>
        <taxon>Bacillales</taxon>
        <taxon>Bacillaceae</taxon>
        <taxon>Alkalihalobacillus</taxon>
    </lineage>
</organism>
<name>A0A162CML6_9BACI</name>
<dbReference type="InterPro" id="IPR013762">
    <property type="entry name" value="Integrase-like_cat_sf"/>
</dbReference>
<dbReference type="Gene3D" id="1.10.443.10">
    <property type="entry name" value="Intergrase catalytic core"/>
    <property type="match status" value="1"/>
</dbReference>
<evidence type="ECO:0000256" key="9">
    <source>
        <dbReference type="PROSITE-ProRule" id="PRU01248"/>
    </source>
</evidence>
<sequence length="361" mass="41261">MSLFAEINKRSLAANPINTDENHSLKSFNKINEMPSFIQGYIMSKLSLGYSKNTIQRYIYDYYHFFSFIKRVSGESTLLFSDISLSDFLELNKEGIQHYISYLAIEIENEGTTINRKISALQSLFDYLVKQGATSSNPVRSVQRPKNGKREPIYLTKHEIIALFHWLKERTSSSKKQAFYQGKLKLRDELVFYLLMTTGLRISELASLSLKQIDFNEKKLKINGKGNKERVVPISTKTMDLIHSFLSSIPTHSRPNQPTDYLLIGYDFTKKKLVNGVSVSSLQKMIKRTMDDAKKDLPFLLFKNISAHKLRHSFATELVASGTDVLTIQSLLGHESVSTTQIYAHVQQEAREKAIAHLSFD</sequence>
<evidence type="ECO:0000313" key="13">
    <source>
        <dbReference type="Proteomes" id="UP000075806"/>
    </source>
</evidence>
<keyword evidence="13" id="KW-1185">Reference proteome</keyword>
<dbReference type="Gene3D" id="1.10.150.130">
    <property type="match status" value="1"/>
</dbReference>
<feature type="domain" description="Tyr recombinase" evidence="10">
    <location>
        <begin position="150"/>
        <end position="357"/>
    </location>
</feature>
<dbReference type="EMBL" id="LTAO01000040">
    <property type="protein sequence ID" value="KYG25578.1"/>
    <property type="molecule type" value="Genomic_DNA"/>
</dbReference>
<dbReference type="Pfam" id="PF02899">
    <property type="entry name" value="Phage_int_SAM_1"/>
    <property type="match status" value="1"/>
</dbReference>
<evidence type="ECO:0000256" key="7">
    <source>
        <dbReference type="ARBA" id="ARBA00023172"/>
    </source>
</evidence>
<evidence type="ECO:0000256" key="6">
    <source>
        <dbReference type="ARBA" id="ARBA00023125"/>
    </source>
</evidence>
<reference evidence="12" key="1">
    <citation type="submission" date="2016-02" db="EMBL/GenBank/DDBJ databases">
        <title>Genome sequence of Bacillus trypoxylicola KCTC 13244(T).</title>
        <authorList>
            <person name="Jeong H."/>
            <person name="Park S.-H."/>
            <person name="Choi S.-K."/>
        </authorList>
    </citation>
    <scope>NUCLEOTIDE SEQUENCE [LARGE SCALE GENOMIC DNA]</scope>
    <source>
        <strain evidence="12">KCTC 13244</strain>
    </source>
</reference>
<dbReference type="PANTHER" id="PTHR30349:SF77">
    <property type="entry name" value="TYROSINE RECOMBINASE XERC"/>
    <property type="match status" value="1"/>
</dbReference>
<dbReference type="PANTHER" id="PTHR30349">
    <property type="entry name" value="PHAGE INTEGRASE-RELATED"/>
    <property type="match status" value="1"/>
</dbReference>
<dbReference type="OrthoDB" id="9801717at2"/>
<dbReference type="GO" id="GO:0007059">
    <property type="term" value="P:chromosome segregation"/>
    <property type="evidence" value="ECO:0007669"/>
    <property type="project" value="UniProtKB-KW"/>
</dbReference>
<dbReference type="GO" id="GO:0005737">
    <property type="term" value="C:cytoplasm"/>
    <property type="evidence" value="ECO:0007669"/>
    <property type="project" value="UniProtKB-SubCell"/>
</dbReference>
<keyword evidence="8" id="KW-0131">Cell cycle</keyword>
<dbReference type="InterPro" id="IPR004107">
    <property type="entry name" value="Integrase_SAM-like_N"/>
</dbReference>
<dbReference type="GO" id="GO:0051301">
    <property type="term" value="P:cell division"/>
    <property type="evidence" value="ECO:0007669"/>
    <property type="project" value="UniProtKB-KW"/>
</dbReference>
<dbReference type="GO" id="GO:0015074">
    <property type="term" value="P:DNA integration"/>
    <property type="evidence" value="ECO:0007669"/>
    <property type="project" value="UniProtKB-KW"/>
</dbReference>
<dbReference type="RefSeq" id="WP_061950346.1">
    <property type="nucleotide sequence ID" value="NZ_LTAO01000040.1"/>
</dbReference>
<keyword evidence="5" id="KW-0229">DNA integration</keyword>
<evidence type="ECO:0000256" key="5">
    <source>
        <dbReference type="ARBA" id="ARBA00022908"/>
    </source>
</evidence>
<dbReference type="GO" id="GO:0003677">
    <property type="term" value="F:DNA binding"/>
    <property type="evidence" value="ECO:0007669"/>
    <property type="project" value="UniProtKB-UniRule"/>
</dbReference>
<evidence type="ECO:0000313" key="12">
    <source>
        <dbReference type="EMBL" id="KYG25578.1"/>
    </source>
</evidence>
<dbReference type="SUPFAM" id="SSF56349">
    <property type="entry name" value="DNA breaking-rejoining enzymes"/>
    <property type="match status" value="1"/>
</dbReference>
<dbReference type="InterPro" id="IPR011010">
    <property type="entry name" value="DNA_brk_join_enz"/>
</dbReference>
<dbReference type="STRING" id="519424.AZF04_13910"/>
<evidence type="ECO:0000256" key="1">
    <source>
        <dbReference type="ARBA" id="ARBA00004496"/>
    </source>
</evidence>
<evidence type="ECO:0000259" key="10">
    <source>
        <dbReference type="PROSITE" id="PS51898"/>
    </source>
</evidence>
<feature type="domain" description="Core-binding (CB)" evidence="11">
    <location>
        <begin position="32"/>
        <end position="129"/>
    </location>
</feature>
<accession>A0A162CML6</accession>
<protein>
    <submittedName>
        <fullName evidence="12">Integrase</fullName>
    </submittedName>
</protein>
<dbReference type="InterPro" id="IPR050090">
    <property type="entry name" value="Tyrosine_recombinase_XerCD"/>
</dbReference>
<dbReference type="PROSITE" id="PS51898">
    <property type="entry name" value="TYR_RECOMBINASE"/>
    <property type="match status" value="1"/>
</dbReference>
<keyword evidence="4" id="KW-0159">Chromosome partition</keyword>
<dbReference type="Proteomes" id="UP000075806">
    <property type="component" value="Unassembled WGS sequence"/>
</dbReference>
<dbReference type="InterPro" id="IPR044068">
    <property type="entry name" value="CB"/>
</dbReference>
<dbReference type="Pfam" id="PF00589">
    <property type="entry name" value="Phage_integrase"/>
    <property type="match status" value="1"/>
</dbReference>
<evidence type="ECO:0000256" key="3">
    <source>
        <dbReference type="ARBA" id="ARBA00022618"/>
    </source>
</evidence>
<comment type="subcellular location">
    <subcellularLocation>
        <location evidence="1">Cytoplasm</location>
    </subcellularLocation>
</comment>
<proteinExistence type="predicted"/>
<dbReference type="PROSITE" id="PS51900">
    <property type="entry name" value="CB"/>
    <property type="match status" value="1"/>
</dbReference>
<evidence type="ECO:0000256" key="8">
    <source>
        <dbReference type="ARBA" id="ARBA00023306"/>
    </source>
</evidence>
<comment type="caution">
    <text evidence="12">The sequence shown here is derived from an EMBL/GenBank/DDBJ whole genome shotgun (WGS) entry which is preliminary data.</text>
</comment>
<dbReference type="AlphaFoldDB" id="A0A162CML6"/>
<keyword evidence="6 9" id="KW-0238">DNA-binding</keyword>
<keyword evidence="3" id="KW-0132">Cell division</keyword>
<evidence type="ECO:0000256" key="2">
    <source>
        <dbReference type="ARBA" id="ARBA00022490"/>
    </source>
</evidence>
<dbReference type="InterPro" id="IPR010998">
    <property type="entry name" value="Integrase_recombinase_N"/>
</dbReference>
<evidence type="ECO:0000259" key="11">
    <source>
        <dbReference type="PROSITE" id="PS51900"/>
    </source>
</evidence>
<evidence type="ECO:0000256" key="4">
    <source>
        <dbReference type="ARBA" id="ARBA00022829"/>
    </source>
</evidence>
<keyword evidence="2" id="KW-0963">Cytoplasm</keyword>
<dbReference type="InterPro" id="IPR002104">
    <property type="entry name" value="Integrase_catalytic"/>
</dbReference>
<gene>
    <name evidence="12" type="ORF">AZF04_13910</name>
</gene>
<dbReference type="GO" id="GO:0006310">
    <property type="term" value="P:DNA recombination"/>
    <property type="evidence" value="ECO:0007669"/>
    <property type="project" value="UniProtKB-KW"/>
</dbReference>
<keyword evidence="7" id="KW-0233">DNA recombination</keyword>